<name>A0A5B8XZ50_9DELT</name>
<dbReference type="OrthoDB" id="9798046at2"/>
<dbReference type="EMBL" id="CP042467">
    <property type="protein sequence ID" value="QED28729.1"/>
    <property type="molecule type" value="Genomic_DNA"/>
</dbReference>
<keyword evidence="2" id="KW-1277">Toxin-antitoxin system</keyword>
<dbReference type="KEGG" id="bbae:FRD01_16095"/>
<sequence>MMYEVVLTSSALADLEEIFEYIGEYDSLEAAQHVIARILDACEALAELPSRGAHPNELKELGIFNYREVFFKPYRVIYTIGDEERVEVLLVADGRRDMQALLTRRLLSR</sequence>
<reference evidence="3 4" key="1">
    <citation type="submission" date="2019-08" db="EMBL/GenBank/DDBJ databases">
        <authorList>
            <person name="Liang Q."/>
        </authorList>
    </citation>
    <scope>NUCLEOTIDE SEQUENCE [LARGE SCALE GENOMIC DNA]</scope>
    <source>
        <strain evidence="3 4">V1718</strain>
    </source>
</reference>
<accession>A0A5B8XZ50</accession>
<keyword evidence="4" id="KW-1185">Reference proteome</keyword>
<dbReference type="Gene3D" id="3.30.2310.20">
    <property type="entry name" value="RelE-like"/>
    <property type="match status" value="1"/>
</dbReference>
<organism evidence="3 4">
    <name type="scientific">Microvenator marinus</name>
    <dbReference type="NCBI Taxonomy" id="2600177"/>
    <lineage>
        <taxon>Bacteria</taxon>
        <taxon>Deltaproteobacteria</taxon>
        <taxon>Bradymonadales</taxon>
        <taxon>Microvenatoraceae</taxon>
        <taxon>Microvenator</taxon>
    </lineage>
</organism>
<dbReference type="SUPFAM" id="SSF143011">
    <property type="entry name" value="RelE-like"/>
    <property type="match status" value="1"/>
</dbReference>
<evidence type="ECO:0000313" key="4">
    <source>
        <dbReference type="Proteomes" id="UP000321595"/>
    </source>
</evidence>
<dbReference type="AlphaFoldDB" id="A0A5B8XZ50"/>
<dbReference type="RefSeq" id="WP_146961414.1">
    <property type="nucleotide sequence ID" value="NZ_CP042467.1"/>
</dbReference>
<evidence type="ECO:0000313" key="3">
    <source>
        <dbReference type="EMBL" id="QED28729.1"/>
    </source>
</evidence>
<dbReference type="InterPro" id="IPR051803">
    <property type="entry name" value="TA_system_RelE-like_toxin"/>
</dbReference>
<evidence type="ECO:0000256" key="2">
    <source>
        <dbReference type="ARBA" id="ARBA00022649"/>
    </source>
</evidence>
<gene>
    <name evidence="3" type="ORF">FRD01_16095</name>
</gene>
<protein>
    <submittedName>
        <fullName evidence="3">Type II toxin-antitoxin system RelE/ParE family toxin</fullName>
    </submittedName>
</protein>
<dbReference type="InterPro" id="IPR035093">
    <property type="entry name" value="RelE/ParE_toxin_dom_sf"/>
</dbReference>
<dbReference type="Proteomes" id="UP000321595">
    <property type="component" value="Chromosome"/>
</dbReference>
<dbReference type="Pfam" id="PF05016">
    <property type="entry name" value="ParE_toxin"/>
    <property type="match status" value="1"/>
</dbReference>
<dbReference type="PANTHER" id="PTHR33755">
    <property type="entry name" value="TOXIN PARE1-RELATED"/>
    <property type="match status" value="1"/>
</dbReference>
<dbReference type="InterPro" id="IPR007712">
    <property type="entry name" value="RelE/ParE_toxin"/>
</dbReference>
<evidence type="ECO:0000256" key="1">
    <source>
        <dbReference type="ARBA" id="ARBA00006226"/>
    </source>
</evidence>
<comment type="similarity">
    <text evidence="1">Belongs to the RelE toxin family.</text>
</comment>
<proteinExistence type="inferred from homology"/>